<comment type="caution">
    <text evidence="2">The sequence shown here is derived from an EMBL/GenBank/DDBJ whole genome shotgun (WGS) entry which is preliminary data.</text>
</comment>
<reference evidence="2" key="1">
    <citation type="submission" date="2021-03" db="EMBL/GenBank/DDBJ databases">
        <title>Comparative genomics and phylogenomic investigation of the class Geoglossomycetes provide insights into ecological specialization and systematics.</title>
        <authorList>
            <person name="Melie T."/>
            <person name="Pirro S."/>
            <person name="Miller A.N."/>
            <person name="Quandt A."/>
        </authorList>
    </citation>
    <scope>NUCLEOTIDE SEQUENCE</scope>
    <source>
        <strain evidence="2">GBOQ0MN5Z8</strain>
    </source>
</reference>
<name>A0A9P8I093_9PEZI</name>
<organism evidence="2 3">
    <name type="scientific">Glutinoglossum americanum</name>
    <dbReference type="NCBI Taxonomy" id="1670608"/>
    <lineage>
        <taxon>Eukaryota</taxon>
        <taxon>Fungi</taxon>
        <taxon>Dikarya</taxon>
        <taxon>Ascomycota</taxon>
        <taxon>Pezizomycotina</taxon>
        <taxon>Geoglossomycetes</taxon>
        <taxon>Geoglossales</taxon>
        <taxon>Geoglossaceae</taxon>
        <taxon>Glutinoglossum</taxon>
    </lineage>
</organism>
<feature type="non-terminal residue" evidence="2">
    <location>
        <position position="1"/>
    </location>
</feature>
<feature type="coiled-coil region" evidence="1">
    <location>
        <begin position="16"/>
        <end position="57"/>
    </location>
</feature>
<evidence type="ECO:0000313" key="2">
    <source>
        <dbReference type="EMBL" id="KAH0538841.1"/>
    </source>
</evidence>
<accession>A0A9P8I093</accession>
<dbReference type="AlphaFoldDB" id="A0A9P8I093"/>
<proteinExistence type="predicted"/>
<gene>
    <name evidence="2" type="ORF">FGG08_004558</name>
</gene>
<sequence>ICNTHALRTQGIARGRDVSRDALREKERKIGELRRRVEELEAERERDKVVIGSLRRERSLRVGKGEESVGAKGEEWLEGEVWKDG</sequence>
<keyword evidence="1" id="KW-0175">Coiled coil</keyword>
<protein>
    <submittedName>
        <fullName evidence="2">Uncharacterized protein</fullName>
    </submittedName>
</protein>
<evidence type="ECO:0000313" key="3">
    <source>
        <dbReference type="Proteomes" id="UP000698800"/>
    </source>
</evidence>
<keyword evidence="3" id="KW-1185">Reference proteome</keyword>
<evidence type="ECO:0000256" key="1">
    <source>
        <dbReference type="SAM" id="Coils"/>
    </source>
</evidence>
<dbReference type="OrthoDB" id="430051at2759"/>
<dbReference type="Proteomes" id="UP000698800">
    <property type="component" value="Unassembled WGS sequence"/>
</dbReference>
<dbReference type="EMBL" id="JAGHQL010000094">
    <property type="protein sequence ID" value="KAH0538841.1"/>
    <property type="molecule type" value="Genomic_DNA"/>
</dbReference>